<evidence type="ECO:0000313" key="3">
    <source>
        <dbReference type="EMBL" id="MBX7502162.1"/>
    </source>
</evidence>
<evidence type="ECO:0000259" key="1">
    <source>
        <dbReference type="Pfam" id="PF04773"/>
    </source>
</evidence>
<evidence type="ECO:0000313" key="4">
    <source>
        <dbReference type="Proteomes" id="UP000782554"/>
    </source>
</evidence>
<comment type="caution">
    <text evidence="3">The sequence shown here is derived from an EMBL/GenBank/DDBJ whole genome shotgun (WGS) entry which is preliminary data.</text>
</comment>
<evidence type="ECO:0000259" key="2">
    <source>
        <dbReference type="Pfam" id="PF16220"/>
    </source>
</evidence>
<dbReference type="PANTHER" id="PTHR30273">
    <property type="entry name" value="PERIPLASMIC SIGNAL SENSOR AND SIGMA FACTOR ACTIVATOR FECR-RELATED"/>
    <property type="match status" value="1"/>
</dbReference>
<gene>
    <name evidence="3" type="ORF">K3181_11985</name>
</gene>
<sequence length="314" mass="33154">MSDRIPDQLRAAATAWHLKLATASEEDWLAFTDWLEADPAHNRAYEDVLAAEDEVDAALAVAAFPEPVVIDDVEEPAELPVSGAGWKWGALAASLVAAVALTFQLLPRDDRYAIETSAGETRTVALADGGEIALNGDTRIILDRGDPRFAELRSGEARFEIVHDASHPFVVTVGEDRLVDIGTVFNVALDDARLRVGVSEGSVRYEAAGAEVELRPGDVLTADGSGAKVARQSAASIGSWADGALVYEAAPLVDVAADLTRATGSSFTVSDALQARRFSGVIQTTGDAESVGTRAADVLGVSVARNRDGWIFNP</sequence>
<dbReference type="InterPro" id="IPR006860">
    <property type="entry name" value="FecR"/>
</dbReference>
<organism evidence="3 4">
    <name type="scientific">Qipengyuania mesophila</name>
    <dbReference type="NCBI Taxonomy" id="2867246"/>
    <lineage>
        <taxon>Bacteria</taxon>
        <taxon>Pseudomonadati</taxon>
        <taxon>Pseudomonadota</taxon>
        <taxon>Alphaproteobacteria</taxon>
        <taxon>Sphingomonadales</taxon>
        <taxon>Erythrobacteraceae</taxon>
        <taxon>Qipengyuania</taxon>
    </lineage>
</organism>
<dbReference type="EMBL" id="JAIGNU010000002">
    <property type="protein sequence ID" value="MBX7502162.1"/>
    <property type="molecule type" value="Genomic_DNA"/>
</dbReference>
<dbReference type="PIRSF" id="PIRSF018266">
    <property type="entry name" value="FecR"/>
    <property type="match status" value="1"/>
</dbReference>
<feature type="domain" description="FecR N-terminal" evidence="2">
    <location>
        <begin position="12"/>
        <end position="48"/>
    </location>
</feature>
<proteinExistence type="predicted"/>
<dbReference type="InterPro" id="IPR012373">
    <property type="entry name" value="Ferrdict_sens_TM"/>
</dbReference>
<dbReference type="Gene3D" id="2.60.120.1440">
    <property type="match status" value="1"/>
</dbReference>
<name>A0ABS7JWX7_9SPHN</name>
<reference evidence="3 4" key="1">
    <citation type="submission" date="2021-08" db="EMBL/GenBank/DDBJ databases">
        <title>Comparative Genomics Analysis of the Genus Qipengyuania Reveals Extensive Genetic Diversity and Metabolic Versatility, Including the Description of Fifteen Novel Species.</title>
        <authorList>
            <person name="Liu Y."/>
        </authorList>
    </citation>
    <scope>NUCLEOTIDE SEQUENCE [LARGE SCALE GENOMIC DNA]</scope>
    <source>
        <strain evidence="3 4">YG27</strain>
    </source>
</reference>
<dbReference type="Pfam" id="PF16220">
    <property type="entry name" value="DUF4880"/>
    <property type="match status" value="1"/>
</dbReference>
<dbReference type="Pfam" id="PF04773">
    <property type="entry name" value="FecR"/>
    <property type="match status" value="1"/>
</dbReference>
<dbReference type="Proteomes" id="UP000782554">
    <property type="component" value="Unassembled WGS sequence"/>
</dbReference>
<feature type="domain" description="FecR protein" evidence="1">
    <location>
        <begin position="114"/>
        <end position="204"/>
    </location>
</feature>
<keyword evidence="4" id="KW-1185">Reference proteome</keyword>
<dbReference type="InterPro" id="IPR032623">
    <property type="entry name" value="FecR_N"/>
</dbReference>
<protein>
    <submittedName>
        <fullName evidence="3">FecR domain-containing protein</fullName>
    </submittedName>
</protein>
<dbReference type="PANTHER" id="PTHR30273:SF2">
    <property type="entry name" value="PROTEIN FECR"/>
    <property type="match status" value="1"/>
</dbReference>
<dbReference type="RefSeq" id="WP_221603330.1">
    <property type="nucleotide sequence ID" value="NZ_JAIGNU010000002.1"/>
</dbReference>
<accession>A0ABS7JWX7</accession>